<evidence type="ECO:0000313" key="3">
    <source>
        <dbReference type="Proteomes" id="UP000294835"/>
    </source>
</evidence>
<protein>
    <submittedName>
        <fullName evidence="2">Putative transglutaminase-like cysteine proteinase</fullName>
    </submittedName>
</protein>
<name>A0A4R2Q6Q6_9RHOB</name>
<organism evidence="2 3">
    <name type="scientific">Rhodovulum marinum</name>
    <dbReference type="NCBI Taxonomy" id="320662"/>
    <lineage>
        <taxon>Bacteria</taxon>
        <taxon>Pseudomonadati</taxon>
        <taxon>Pseudomonadota</taxon>
        <taxon>Alphaproteobacteria</taxon>
        <taxon>Rhodobacterales</taxon>
        <taxon>Paracoccaceae</taxon>
        <taxon>Rhodovulum</taxon>
    </lineage>
</organism>
<evidence type="ECO:0000313" key="2">
    <source>
        <dbReference type="EMBL" id="TCP44390.1"/>
    </source>
</evidence>
<accession>A0A4R2Q6Q6</accession>
<dbReference type="InterPro" id="IPR010319">
    <property type="entry name" value="Transglutaminase-like_Cys_pept"/>
</dbReference>
<dbReference type="Proteomes" id="UP000294835">
    <property type="component" value="Unassembled WGS sequence"/>
</dbReference>
<dbReference type="AlphaFoldDB" id="A0A4R2Q6Q6"/>
<keyword evidence="3" id="KW-1185">Reference proteome</keyword>
<sequence length="219" mass="24214">MQHENLAGRRRRGPAEEARGLRQSRRTNATGAVLALMLAALPATMHAAERGGTAHLSSKSFAPAPNGAQGLCSRYAWACARGHSAALNPGEVRLAEQINRRINASVRPIEDIKQYQREEFWTLPTARGGDCEDIALLKKAELIRQGLPPSRLLLATVLDRKRNNHAVLVLRTDKGDFVLDNLTDRMLHWSRTGYSFLKVQDPRAPHRWTAVLAGGIFKG</sequence>
<dbReference type="PANTHER" id="PTHR39327">
    <property type="match status" value="1"/>
</dbReference>
<feature type="region of interest" description="Disordered" evidence="1">
    <location>
        <begin position="1"/>
        <end position="26"/>
    </location>
</feature>
<dbReference type="Pfam" id="PF06035">
    <property type="entry name" value="Peptidase_C93"/>
    <property type="match status" value="1"/>
</dbReference>
<gene>
    <name evidence="2" type="ORF">EV662_101483</name>
</gene>
<reference evidence="2 3" key="1">
    <citation type="submission" date="2019-03" db="EMBL/GenBank/DDBJ databases">
        <title>Genomic Encyclopedia of Type Strains, Phase IV (KMG-IV): sequencing the most valuable type-strain genomes for metagenomic binning, comparative biology and taxonomic classification.</title>
        <authorList>
            <person name="Goeker M."/>
        </authorList>
    </citation>
    <scope>NUCLEOTIDE SEQUENCE [LARGE SCALE GENOMIC DNA]</scope>
    <source>
        <strain evidence="2 3">DSM 18063</strain>
    </source>
</reference>
<dbReference type="PANTHER" id="PTHR39327:SF1">
    <property type="entry name" value="BLR5470 PROTEIN"/>
    <property type="match status" value="1"/>
</dbReference>
<comment type="caution">
    <text evidence="2">The sequence shown here is derived from an EMBL/GenBank/DDBJ whole genome shotgun (WGS) entry which is preliminary data.</text>
</comment>
<feature type="compositionally biased region" description="Basic and acidic residues" evidence="1">
    <location>
        <begin position="1"/>
        <end position="20"/>
    </location>
</feature>
<proteinExistence type="predicted"/>
<dbReference type="Gene3D" id="3.10.620.30">
    <property type="match status" value="1"/>
</dbReference>
<evidence type="ECO:0000256" key="1">
    <source>
        <dbReference type="SAM" id="MobiDB-lite"/>
    </source>
</evidence>
<dbReference type="EMBL" id="SLXP01000001">
    <property type="protein sequence ID" value="TCP44390.1"/>
    <property type="molecule type" value="Genomic_DNA"/>
</dbReference>